<reference evidence="1 2" key="1">
    <citation type="submission" date="2021-06" db="EMBL/GenBank/DDBJ databases">
        <title>Caerostris extrusa draft genome.</title>
        <authorList>
            <person name="Kono N."/>
            <person name="Arakawa K."/>
        </authorList>
    </citation>
    <scope>NUCLEOTIDE SEQUENCE [LARGE SCALE GENOMIC DNA]</scope>
</reference>
<sequence length="93" mass="10786">MFTSEPPTLQNLRTKYNEGENLRARSELLKEMNMTYKFNRLSASPLEYLEFSRPKVRLIYLFGGISFASMWKILKQGHKHSILCKVISEPSSG</sequence>
<dbReference type="Proteomes" id="UP001054945">
    <property type="component" value="Unassembled WGS sequence"/>
</dbReference>
<proteinExistence type="predicted"/>
<name>A0AAV4VRU1_CAEEX</name>
<organism evidence="1 2">
    <name type="scientific">Caerostris extrusa</name>
    <name type="common">Bark spider</name>
    <name type="synonym">Caerostris bankana</name>
    <dbReference type="NCBI Taxonomy" id="172846"/>
    <lineage>
        <taxon>Eukaryota</taxon>
        <taxon>Metazoa</taxon>
        <taxon>Ecdysozoa</taxon>
        <taxon>Arthropoda</taxon>
        <taxon>Chelicerata</taxon>
        <taxon>Arachnida</taxon>
        <taxon>Araneae</taxon>
        <taxon>Araneomorphae</taxon>
        <taxon>Entelegynae</taxon>
        <taxon>Araneoidea</taxon>
        <taxon>Araneidae</taxon>
        <taxon>Caerostris</taxon>
    </lineage>
</organism>
<dbReference type="EMBL" id="BPLR01014931">
    <property type="protein sequence ID" value="GIY72319.1"/>
    <property type="molecule type" value="Genomic_DNA"/>
</dbReference>
<evidence type="ECO:0000313" key="2">
    <source>
        <dbReference type="Proteomes" id="UP001054945"/>
    </source>
</evidence>
<comment type="caution">
    <text evidence="1">The sequence shown here is derived from an EMBL/GenBank/DDBJ whole genome shotgun (WGS) entry which is preliminary data.</text>
</comment>
<accession>A0AAV4VRU1</accession>
<gene>
    <name evidence="1" type="ORF">CEXT_688881</name>
</gene>
<keyword evidence="2" id="KW-1185">Reference proteome</keyword>
<dbReference type="AlphaFoldDB" id="A0AAV4VRU1"/>
<protein>
    <submittedName>
        <fullName evidence="1">Uncharacterized protein</fullName>
    </submittedName>
</protein>
<evidence type="ECO:0000313" key="1">
    <source>
        <dbReference type="EMBL" id="GIY72319.1"/>
    </source>
</evidence>